<keyword evidence="4" id="KW-1185">Reference proteome</keyword>
<feature type="signal peptide" evidence="2">
    <location>
        <begin position="1"/>
        <end position="20"/>
    </location>
</feature>
<comment type="caution">
    <text evidence="3">The sequence shown here is derived from an EMBL/GenBank/DDBJ whole genome shotgun (WGS) entry which is preliminary data.</text>
</comment>
<evidence type="ECO:0000313" key="4">
    <source>
        <dbReference type="Proteomes" id="UP000248889"/>
    </source>
</evidence>
<dbReference type="EMBL" id="QKYN01000179">
    <property type="protein sequence ID" value="RAG81090.1"/>
    <property type="molecule type" value="Genomic_DNA"/>
</dbReference>
<dbReference type="InterPro" id="IPR008972">
    <property type="entry name" value="Cupredoxin"/>
</dbReference>
<keyword evidence="2" id="KW-0732">Signal</keyword>
<evidence type="ECO:0000256" key="1">
    <source>
        <dbReference type="SAM" id="MobiDB-lite"/>
    </source>
</evidence>
<dbReference type="SUPFAM" id="SSF49503">
    <property type="entry name" value="Cupredoxins"/>
    <property type="match status" value="1"/>
</dbReference>
<dbReference type="OrthoDB" id="345021at2"/>
<feature type="region of interest" description="Disordered" evidence="1">
    <location>
        <begin position="23"/>
        <end position="62"/>
    </location>
</feature>
<evidence type="ECO:0000313" key="3">
    <source>
        <dbReference type="EMBL" id="RAG81090.1"/>
    </source>
</evidence>
<dbReference type="RefSeq" id="WP_111507213.1">
    <property type="nucleotide sequence ID" value="NZ_QKYN01000179.1"/>
</dbReference>
<organism evidence="3 4">
    <name type="scientific">Streptacidiphilus pinicola</name>
    <dbReference type="NCBI Taxonomy" id="2219663"/>
    <lineage>
        <taxon>Bacteria</taxon>
        <taxon>Bacillati</taxon>
        <taxon>Actinomycetota</taxon>
        <taxon>Actinomycetes</taxon>
        <taxon>Kitasatosporales</taxon>
        <taxon>Streptomycetaceae</taxon>
        <taxon>Streptacidiphilus</taxon>
    </lineage>
</organism>
<sequence length="150" mass="14817">MPRHPALVAGALLLSLAATGCSSSKSSTASNTPSNPASAPTTTPTPATAAGGGGGTGGGTTVTVDETEFSLHLSQSTFPAGKYTFVAQDSGHISHALAISGPGLPTTQTAVIGPGGSSKLTVTLQKGAYELWCPVDSHKSLGMDTHIQVS</sequence>
<gene>
    <name evidence="3" type="ORF">DN069_34615</name>
</gene>
<feature type="compositionally biased region" description="Low complexity" evidence="1">
    <location>
        <begin position="23"/>
        <end position="49"/>
    </location>
</feature>
<dbReference type="PROSITE" id="PS51257">
    <property type="entry name" value="PROKAR_LIPOPROTEIN"/>
    <property type="match status" value="1"/>
</dbReference>
<feature type="compositionally biased region" description="Gly residues" evidence="1">
    <location>
        <begin position="50"/>
        <end position="60"/>
    </location>
</feature>
<reference evidence="3 4" key="1">
    <citation type="submission" date="2018-06" db="EMBL/GenBank/DDBJ databases">
        <title>Streptacidiphilus pinicola sp. nov., isolated from pine grove soil.</title>
        <authorList>
            <person name="Roh S.G."/>
            <person name="Park S."/>
            <person name="Kim M.-K."/>
            <person name="Yun B.-R."/>
            <person name="Park J."/>
            <person name="Kim M.J."/>
            <person name="Kim Y.S."/>
            <person name="Kim S.B."/>
        </authorList>
    </citation>
    <scope>NUCLEOTIDE SEQUENCE [LARGE SCALE GENOMIC DNA]</scope>
    <source>
        <strain evidence="3 4">MMS16-CNU450</strain>
    </source>
</reference>
<evidence type="ECO:0008006" key="5">
    <source>
        <dbReference type="Google" id="ProtNLM"/>
    </source>
</evidence>
<accession>A0A2X0K160</accession>
<dbReference type="Proteomes" id="UP000248889">
    <property type="component" value="Unassembled WGS sequence"/>
</dbReference>
<proteinExistence type="predicted"/>
<dbReference type="Gene3D" id="2.60.40.420">
    <property type="entry name" value="Cupredoxins - blue copper proteins"/>
    <property type="match status" value="1"/>
</dbReference>
<protein>
    <recommendedName>
        <fullName evidence="5">Blue (type 1) copper domain-containing protein</fullName>
    </recommendedName>
</protein>
<dbReference type="AlphaFoldDB" id="A0A2X0K160"/>
<evidence type="ECO:0000256" key="2">
    <source>
        <dbReference type="SAM" id="SignalP"/>
    </source>
</evidence>
<feature type="chain" id="PRO_5038818646" description="Blue (type 1) copper domain-containing protein" evidence="2">
    <location>
        <begin position="21"/>
        <end position="150"/>
    </location>
</feature>
<name>A0A2X0K160_9ACTN</name>